<dbReference type="GO" id="GO:0031965">
    <property type="term" value="C:nuclear membrane"/>
    <property type="evidence" value="ECO:0007669"/>
    <property type="project" value="UniProtKB-SubCell"/>
</dbReference>
<dbReference type="PANTHER" id="PTHR13003:SF2">
    <property type="entry name" value="NUCLEAR PORE COMPLEX PROTEIN NUP107"/>
    <property type="match status" value="1"/>
</dbReference>
<dbReference type="GO" id="GO:0017056">
    <property type="term" value="F:structural constituent of nuclear pore"/>
    <property type="evidence" value="ECO:0007669"/>
    <property type="project" value="UniProtKB-UniRule"/>
</dbReference>
<dbReference type="PANTHER" id="PTHR13003">
    <property type="entry name" value="NUP107-RELATED"/>
    <property type="match status" value="1"/>
</dbReference>
<keyword evidence="7 8" id="KW-0539">Nucleus</keyword>
<dbReference type="Pfam" id="PF04121">
    <property type="entry name" value="Nup84_Nup100"/>
    <property type="match status" value="1"/>
</dbReference>
<accession>A0A1W0WWQ6</accession>
<comment type="function">
    <text evidence="8">Functions as a component of the nuclear pore complex (NPC).</text>
</comment>
<keyword evidence="6 8" id="KW-0906">Nuclear pore complex</keyword>
<evidence type="ECO:0000313" key="10">
    <source>
        <dbReference type="Proteomes" id="UP000192578"/>
    </source>
</evidence>
<keyword evidence="2 8" id="KW-0813">Transport</keyword>
<comment type="similarity">
    <text evidence="1 8">Belongs to the nucleoporin Nup84/Nup107 family.</text>
</comment>
<reference evidence="10" key="1">
    <citation type="submission" date="2017-01" db="EMBL/GenBank/DDBJ databases">
        <title>Comparative genomics of anhydrobiosis in the tardigrade Hypsibius dujardini.</title>
        <authorList>
            <person name="Yoshida Y."/>
            <person name="Koutsovoulos G."/>
            <person name="Laetsch D."/>
            <person name="Stevens L."/>
            <person name="Kumar S."/>
            <person name="Horikawa D."/>
            <person name="Ishino K."/>
            <person name="Komine S."/>
            <person name="Tomita M."/>
            <person name="Blaxter M."/>
            <person name="Arakawa K."/>
        </authorList>
    </citation>
    <scope>NUCLEOTIDE SEQUENCE [LARGE SCALE GENOMIC DNA]</scope>
    <source>
        <strain evidence="10">Z151</strain>
    </source>
</reference>
<dbReference type="InterPro" id="IPR007252">
    <property type="entry name" value="Nup84/Nup107"/>
</dbReference>
<keyword evidence="5 8" id="KW-0811">Translocation</keyword>
<dbReference type="Gene3D" id="1.10.3450.20">
    <property type="match status" value="1"/>
</dbReference>
<dbReference type="GO" id="GO:0006406">
    <property type="term" value="P:mRNA export from nucleus"/>
    <property type="evidence" value="ECO:0007669"/>
    <property type="project" value="TreeGrafter"/>
</dbReference>
<evidence type="ECO:0000256" key="8">
    <source>
        <dbReference type="RuleBase" id="RU365072"/>
    </source>
</evidence>
<proteinExistence type="inferred from homology"/>
<dbReference type="GO" id="GO:0006606">
    <property type="term" value="P:protein import into nucleus"/>
    <property type="evidence" value="ECO:0007669"/>
    <property type="project" value="TreeGrafter"/>
</dbReference>
<evidence type="ECO:0000256" key="2">
    <source>
        <dbReference type="ARBA" id="ARBA00022448"/>
    </source>
</evidence>
<evidence type="ECO:0000256" key="6">
    <source>
        <dbReference type="ARBA" id="ARBA00023132"/>
    </source>
</evidence>
<dbReference type="Proteomes" id="UP000192578">
    <property type="component" value="Unassembled WGS sequence"/>
</dbReference>
<evidence type="ECO:0000256" key="4">
    <source>
        <dbReference type="ARBA" id="ARBA00022927"/>
    </source>
</evidence>
<evidence type="ECO:0000313" key="9">
    <source>
        <dbReference type="EMBL" id="OQV19628.1"/>
    </source>
</evidence>
<dbReference type="AlphaFoldDB" id="A0A1W0WWQ6"/>
<dbReference type="OrthoDB" id="3098at2759"/>
<name>A0A1W0WWQ6_HYPEX</name>
<keyword evidence="8" id="KW-0472">Membrane</keyword>
<evidence type="ECO:0000256" key="1">
    <source>
        <dbReference type="ARBA" id="ARBA00009510"/>
    </source>
</evidence>
<protein>
    <recommendedName>
        <fullName evidence="8">Nuclear pore complex protein</fullName>
    </recommendedName>
</protein>
<evidence type="ECO:0000256" key="7">
    <source>
        <dbReference type="ARBA" id="ARBA00023242"/>
    </source>
</evidence>
<gene>
    <name evidence="9" type="ORF">BV898_06402</name>
</gene>
<evidence type="ECO:0000256" key="5">
    <source>
        <dbReference type="ARBA" id="ARBA00023010"/>
    </source>
</evidence>
<dbReference type="GO" id="GO:0000973">
    <property type="term" value="P:post-transcriptional tethering of RNA polymerase II gene DNA at nuclear periphery"/>
    <property type="evidence" value="ECO:0007669"/>
    <property type="project" value="TreeGrafter"/>
</dbReference>
<comment type="caution">
    <text evidence="9">The sequence shown here is derived from an EMBL/GenBank/DDBJ whole genome shotgun (WGS) entry which is preliminary data.</text>
</comment>
<organism evidence="9 10">
    <name type="scientific">Hypsibius exemplaris</name>
    <name type="common">Freshwater tardigrade</name>
    <dbReference type="NCBI Taxonomy" id="2072580"/>
    <lineage>
        <taxon>Eukaryota</taxon>
        <taxon>Metazoa</taxon>
        <taxon>Ecdysozoa</taxon>
        <taxon>Tardigrada</taxon>
        <taxon>Eutardigrada</taxon>
        <taxon>Parachela</taxon>
        <taxon>Hypsibioidea</taxon>
        <taxon>Hypsibiidae</taxon>
        <taxon>Hypsibius</taxon>
    </lineage>
</organism>
<sequence length="824" mass="93451">MALRKNADKFETRLREHPLSVATPSTKAAIQRRRTAAAVERVEKHAPVTVIQKQALIGLEEGFYLHLAQVDDAALSAASMENICIECCAVAESQLQAVRKTEVEYYRDLPRTHEQYRKLLAFEAALESEVVAWKIIRTLATLRNDENRNRSEAAAVGDIQADSEFAFVNQWTAQQETLQEMQALISVLEQSYAAIHPPDLSEAAELVDTPIRPRVLLDHELRRLDIISNENSDRKFSDEDVFKFIFQSLRAGDEDFAYEIARKGGLVLFVNNFKMRQFTKTKEQIGGGAKPPKSRLLWKQIALTASNDVSIGRWQRAVRGILCGNYDAVLPVAESWEDEAWIYFKCFLDAAFEKAIAQWRNNLGGEALSPDAWKNSFNLGDLFDRISNSANERVRHSAQSIFPLSIRAAFINDLDDAVVEIERFILKTSMLYPIDLGIEELQEQNLEVGSGVRFSLHVLLLMRRAGNPVEPILFGRACYLYVKTTTSRNAELWACYLSKIPDDQRHDAILHFFTSHLSEPKDKFDFLRAIAVYDPENTIAVSKEFVQNSILADPPAFTESDLEIFGGLFQAIASLEYGIAEWLLAVTNYVIRRYFLPDDMEIDSANEFFLAVKPFIDPFLEEGRISADGIFAKSEFICWSRYLAVCEKFSEWRICMDLIKSGTAEDSGATSRFKYQQEAILAGYEILSTTDWMGAGAPVIDSFDADRDQQVACLRGKTLGQVFCSLIEILQYANDSVDEKMEIEQLNTSLELSDHIMKNFEEMIGEFSYVEEGIVKVQDAANRISASPRHARFMTKRLKDKIHTFETAARHRFQVSSDKSIFSI</sequence>
<dbReference type="GO" id="GO:0031080">
    <property type="term" value="C:nuclear pore outer ring"/>
    <property type="evidence" value="ECO:0007669"/>
    <property type="project" value="TreeGrafter"/>
</dbReference>
<dbReference type="EMBL" id="MTYJ01000037">
    <property type="protein sequence ID" value="OQV19628.1"/>
    <property type="molecule type" value="Genomic_DNA"/>
</dbReference>
<comment type="subcellular location">
    <subcellularLocation>
        <location evidence="8">Nucleus</location>
        <location evidence="8">Nuclear pore complex</location>
    </subcellularLocation>
    <subcellularLocation>
        <location evidence="8">Nucleus membrane</location>
    </subcellularLocation>
</comment>
<evidence type="ECO:0000256" key="3">
    <source>
        <dbReference type="ARBA" id="ARBA00022816"/>
    </source>
</evidence>
<keyword evidence="10" id="KW-1185">Reference proteome</keyword>
<comment type="subunit">
    <text evidence="8">Part of the nuclear pore complex (NPC).</text>
</comment>
<keyword evidence="3" id="KW-0509">mRNA transport</keyword>
<keyword evidence="4" id="KW-0653">Protein transport</keyword>